<dbReference type="EC" id="2.3.2.27" evidence="1"/>
<comment type="caution">
    <text evidence="2">The sequence shown here is derived from an EMBL/GenBank/DDBJ whole genome shotgun (WGS) entry which is preliminary data.</text>
</comment>
<dbReference type="GO" id="GO:0008270">
    <property type="term" value="F:zinc ion binding"/>
    <property type="evidence" value="ECO:0007669"/>
    <property type="project" value="UniProtKB-KW"/>
</dbReference>
<organism evidence="2 3">
    <name type="scientific">Molossus molossus</name>
    <name type="common">Pallas' mastiff bat</name>
    <name type="synonym">Vespertilio molossus</name>
    <dbReference type="NCBI Taxonomy" id="27622"/>
    <lineage>
        <taxon>Eukaryota</taxon>
        <taxon>Metazoa</taxon>
        <taxon>Chordata</taxon>
        <taxon>Craniata</taxon>
        <taxon>Vertebrata</taxon>
        <taxon>Euteleostomi</taxon>
        <taxon>Mammalia</taxon>
        <taxon>Eutheria</taxon>
        <taxon>Laurasiatheria</taxon>
        <taxon>Chiroptera</taxon>
        <taxon>Yangochiroptera</taxon>
        <taxon>Molossidae</taxon>
        <taxon>Molossus</taxon>
    </lineage>
</organism>
<dbReference type="PANTHER" id="PTHR12389">
    <property type="entry name" value="ZINC FINGER PROTEIN 294"/>
    <property type="match status" value="1"/>
</dbReference>
<name>A0A7J8HIA3_MOLMO</name>
<dbReference type="EMBL" id="JACASF010000006">
    <property type="protein sequence ID" value="KAF6471655.1"/>
    <property type="molecule type" value="Genomic_DNA"/>
</dbReference>
<comment type="function">
    <text evidence="1">E3 ubiquitin-protein ligase. Component of the ribosome quality control complex (RQC), a ribosome-associated complex that mediates ubiquitination and extraction of incompletely synthesized nascent chains for proteasomal degradation.</text>
</comment>
<dbReference type="GO" id="GO:0005829">
    <property type="term" value="C:cytosol"/>
    <property type="evidence" value="ECO:0007669"/>
    <property type="project" value="UniProtKB-UniRule"/>
</dbReference>
<keyword evidence="1" id="KW-0863">Zinc-finger</keyword>
<dbReference type="Proteomes" id="UP000550707">
    <property type="component" value="Unassembled WGS sequence"/>
</dbReference>
<evidence type="ECO:0000313" key="3">
    <source>
        <dbReference type="Proteomes" id="UP000550707"/>
    </source>
</evidence>
<keyword evidence="3" id="KW-1185">Reference proteome</keyword>
<sequence length="212" mass="23406">MDQHALGVDSHFFLASPHHENKPVAVSCLSLACSSSGKHALVVSWLKGDVLGEKLVTLADHLCTKDLESTVTSKPYFSERWTLLSLVLSQHVEHDYLIGDVYVERVLVKLNETLSKVKKFSEAENNDSSVSLICNVAYDCFSSATGCLLMPSSEDLLSTLFQLCAQSNEETHLPDVLICKLKKTWLFGMDPLSVRLAAQVGRALFCICRRCG</sequence>
<keyword evidence="1" id="KW-0833">Ubl conjugation pathway</keyword>
<dbReference type="AlphaFoldDB" id="A0A7J8HIA3"/>
<dbReference type="InterPro" id="IPR039795">
    <property type="entry name" value="LTN1/Rkr1"/>
</dbReference>
<keyword evidence="1" id="KW-0479">Metal-binding</keyword>
<protein>
    <recommendedName>
        <fullName evidence="1">E3 ubiquitin-protein ligase listerin</fullName>
        <ecNumber evidence="1">2.3.2.27</ecNumber>
    </recommendedName>
    <alternativeName>
        <fullName evidence="1">RING-type E3 ubiquitin transferase listerin</fullName>
    </alternativeName>
</protein>
<gene>
    <name evidence="2" type="ORF">HJG59_011027</name>
</gene>
<comment type="pathway">
    <text evidence="1">Protein modification; protein ubiquitination.</text>
</comment>
<reference evidence="2 3" key="1">
    <citation type="journal article" date="2020" name="Nature">
        <title>Six reference-quality genomes reveal evolution of bat adaptations.</title>
        <authorList>
            <person name="Jebb D."/>
            <person name="Huang Z."/>
            <person name="Pippel M."/>
            <person name="Hughes G.M."/>
            <person name="Lavrichenko K."/>
            <person name="Devanna P."/>
            <person name="Winkler S."/>
            <person name="Jermiin L.S."/>
            <person name="Skirmuntt E.C."/>
            <person name="Katzourakis A."/>
            <person name="Burkitt-Gray L."/>
            <person name="Ray D.A."/>
            <person name="Sullivan K.A.M."/>
            <person name="Roscito J.G."/>
            <person name="Kirilenko B.M."/>
            <person name="Davalos L.M."/>
            <person name="Corthals A.P."/>
            <person name="Power M.L."/>
            <person name="Jones G."/>
            <person name="Ransome R.D."/>
            <person name="Dechmann D.K.N."/>
            <person name="Locatelli A.G."/>
            <person name="Puechmaille S.J."/>
            <person name="Fedrigo O."/>
            <person name="Jarvis E.D."/>
            <person name="Hiller M."/>
            <person name="Vernes S.C."/>
            <person name="Myers E.W."/>
            <person name="Teeling E.C."/>
        </authorList>
    </citation>
    <scope>NUCLEOTIDE SEQUENCE [LARGE SCALE GENOMIC DNA]</scope>
    <source>
        <strain evidence="2">MMolMol1</strain>
        <tissue evidence="2">Muscle</tissue>
    </source>
</reference>
<comment type="catalytic activity">
    <reaction evidence="1">
        <text>S-ubiquitinyl-[E2 ubiquitin-conjugating enzyme]-L-cysteine + [acceptor protein]-L-lysine = [E2 ubiquitin-conjugating enzyme]-L-cysteine + N(6)-ubiquitinyl-[acceptor protein]-L-lysine.</text>
        <dbReference type="EC" id="2.3.2.27"/>
    </reaction>
</comment>
<proteinExistence type="inferred from homology"/>
<evidence type="ECO:0000313" key="2">
    <source>
        <dbReference type="EMBL" id="KAF6471655.1"/>
    </source>
</evidence>
<evidence type="ECO:0000256" key="1">
    <source>
        <dbReference type="RuleBase" id="RU367090"/>
    </source>
</evidence>
<dbReference type="GO" id="GO:0043023">
    <property type="term" value="F:ribosomal large subunit binding"/>
    <property type="evidence" value="ECO:0007669"/>
    <property type="project" value="TreeGrafter"/>
</dbReference>
<dbReference type="GO" id="GO:1990116">
    <property type="term" value="P:ribosome-associated ubiquitin-dependent protein catabolic process"/>
    <property type="evidence" value="ECO:0007669"/>
    <property type="project" value="UniProtKB-UniRule"/>
</dbReference>
<dbReference type="GO" id="GO:1990112">
    <property type="term" value="C:RQC complex"/>
    <property type="evidence" value="ECO:0007669"/>
    <property type="project" value="UniProtKB-UniRule"/>
</dbReference>
<keyword evidence="1" id="KW-0808">Transferase</keyword>
<accession>A0A7J8HIA3</accession>
<comment type="subunit">
    <text evidence="1">Component of the ribosome quality control complex (RQC).</text>
</comment>
<keyword evidence="1" id="KW-0862">Zinc</keyword>
<comment type="similarity">
    <text evidence="1">Belongs to the LTN1 family.</text>
</comment>
<dbReference type="GO" id="GO:0061630">
    <property type="term" value="F:ubiquitin protein ligase activity"/>
    <property type="evidence" value="ECO:0007669"/>
    <property type="project" value="UniProtKB-UniRule"/>
</dbReference>
<dbReference type="GO" id="GO:0016567">
    <property type="term" value="P:protein ubiquitination"/>
    <property type="evidence" value="ECO:0007669"/>
    <property type="project" value="UniProtKB-UniPathway"/>
</dbReference>
<dbReference type="GO" id="GO:0072344">
    <property type="term" value="P:rescue of stalled ribosome"/>
    <property type="evidence" value="ECO:0007669"/>
    <property type="project" value="UniProtKB-UniRule"/>
</dbReference>
<dbReference type="InParanoid" id="A0A7J8HIA3"/>
<dbReference type="PANTHER" id="PTHR12389:SF0">
    <property type="entry name" value="E3 UBIQUITIN-PROTEIN LIGASE LISTERIN"/>
    <property type="match status" value="1"/>
</dbReference>
<dbReference type="UniPathway" id="UPA00143"/>